<dbReference type="Gene3D" id="1.20.1280.50">
    <property type="match status" value="1"/>
</dbReference>
<dbReference type="InterPro" id="IPR036047">
    <property type="entry name" value="F-box-like_dom_sf"/>
</dbReference>
<dbReference type="AlphaFoldDB" id="A0AAV2DAB0"/>
<proteinExistence type="predicted"/>
<evidence type="ECO:0000313" key="1">
    <source>
        <dbReference type="EMBL" id="CAL1369305.1"/>
    </source>
</evidence>
<dbReference type="Proteomes" id="UP001497516">
    <property type="component" value="Chromosome 2"/>
</dbReference>
<keyword evidence="2" id="KW-1185">Reference proteome</keyword>
<evidence type="ECO:0000313" key="2">
    <source>
        <dbReference type="Proteomes" id="UP001497516"/>
    </source>
</evidence>
<name>A0AAV2DAB0_9ROSI</name>
<gene>
    <name evidence="1" type="ORF">LTRI10_LOCUS11984</name>
</gene>
<dbReference type="EMBL" id="OZ034815">
    <property type="protein sequence ID" value="CAL1369305.1"/>
    <property type="molecule type" value="Genomic_DNA"/>
</dbReference>
<protein>
    <recommendedName>
        <fullName evidence="3">F-box domain-containing protein</fullName>
    </recommendedName>
</protein>
<sequence length="117" mass="13777">MVLALVVLPSLRSQLVVLPFFMWFDLIYFLRQVTMEHFSDLPDEIIHHILSFWKDNIDNVMCVSPRFYKILHHNSVITSTCLHRCSRLYVFTKPQCLREAVTPVSNAHTRFVAVEEN</sequence>
<accession>A0AAV2DAB0</accession>
<reference evidence="1 2" key="1">
    <citation type="submission" date="2024-04" db="EMBL/GenBank/DDBJ databases">
        <authorList>
            <person name="Fracassetti M."/>
        </authorList>
    </citation>
    <scope>NUCLEOTIDE SEQUENCE [LARGE SCALE GENOMIC DNA]</scope>
</reference>
<organism evidence="1 2">
    <name type="scientific">Linum trigynum</name>
    <dbReference type="NCBI Taxonomy" id="586398"/>
    <lineage>
        <taxon>Eukaryota</taxon>
        <taxon>Viridiplantae</taxon>
        <taxon>Streptophyta</taxon>
        <taxon>Embryophyta</taxon>
        <taxon>Tracheophyta</taxon>
        <taxon>Spermatophyta</taxon>
        <taxon>Magnoliopsida</taxon>
        <taxon>eudicotyledons</taxon>
        <taxon>Gunneridae</taxon>
        <taxon>Pentapetalae</taxon>
        <taxon>rosids</taxon>
        <taxon>fabids</taxon>
        <taxon>Malpighiales</taxon>
        <taxon>Linaceae</taxon>
        <taxon>Linum</taxon>
    </lineage>
</organism>
<evidence type="ECO:0008006" key="3">
    <source>
        <dbReference type="Google" id="ProtNLM"/>
    </source>
</evidence>
<dbReference type="SUPFAM" id="SSF81383">
    <property type="entry name" value="F-box domain"/>
    <property type="match status" value="1"/>
</dbReference>